<organism>
    <name type="scientific">Ixodes scapularis</name>
    <name type="common">Black-legged tick</name>
    <name type="synonym">Deer tick</name>
    <dbReference type="NCBI Taxonomy" id="6945"/>
    <lineage>
        <taxon>Eukaryota</taxon>
        <taxon>Metazoa</taxon>
        <taxon>Ecdysozoa</taxon>
        <taxon>Arthropoda</taxon>
        <taxon>Chelicerata</taxon>
        <taxon>Arachnida</taxon>
        <taxon>Acari</taxon>
        <taxon>Parasitiformes</taxon>
        <taxon>Ixodida</taxon>
        <taxon>Ixodoidea</taxon>
        <taxon>Ixodidae</taxon>
        <taxon>Ixodinae</taxon>
        <taxon>Ixodes</taxon>
    </lineage>
</organism>
<dbReference type="EMBL" id="ABJB010283239">
    <property type="status" value="NOT_ANNOTATED_CDS"/>
    <property type="molecule type" value="Genomic_DNA"/>
</dbReference>
<reference evidence="2 4" key="1">
    <citation type="submission" date="2008-03" db="EMBL/GenBank/DDBJ databases">
        <title>Annotation of Ixodes scapularis.</title>
        <authorList>
            <consortium name="Ixodes scapularis Genome Project Consortium"/>
            <person name="Caler E."/>
            <person name="Hannick L.I."/>
            <person name="Bidwell S."/>
            <person name="Joardar V."/>
            <person name="Thiagarajan M."/>
            <person name="Amedeo P."/>
            <person name="Galinsky K.J."/>
            <person name="Schobel S."/>
            <person name="Inman J."/>
            <person name="Hostetler J."/>
            <person name="Miller J."/>
            <person name="Hammond M."/>
            <person name="Megy K."/>
            <person name="Lawson D."/>
            <person name="Kodira C."/>
            <person name="Sutton G."/>
            <person name="Meyer J."/>
            <person name="Hill C.A."/>
            <person name="Birren B."/>
            <person name="Nene V."/>
            <person name="Collins F."/>
            <person name="Alarcon-Chaidez F."/>
            <person name="Wikel S."/>
            <person name="Strausberg R."/>
        </authorList>
    </citation>
    <scope>NUCLEOTIDE SEQUENCE [LARGE SCALE GENOMIC DNA]</scope>
    <source>
        <strain evidence="4">Wikel</strain>
        <strain evidence="2">Wikel colony</strain>
    </source>
</reference>
<evidence type="ECO:0000313" key="3">
    <source>
        <dbReference type="EnsemblMetazoa" id="ISCW005179-PA"/>
    </source>
</evidence>
<evidence type="ECO:0000313" key="4">
    <source>
        <dbReference type="Proteomes" id="UP000001555"/>
    </source>
</evidence>
<name>B7PJJ0_IXOSC</name>
<accession>B7PJJ0</accession>
<evidence type="ECO:0000256" key="1">
    <source>
        <dbReference type="SAM" id="SignalP"/>
    </source>
</evidence>
<sequence>MDGRKLVVPLFLLRFCVGAGSIWWQGKNVNAFRPKLLGTKRKMLQAETRSLDVLSSIDVSYSIHYKTRVHFVNVKPECALVQQFLGSSTAATLAELGCHAAGTFCRNESELEGAYQRA</sequence>
<dbReference type="EnsemblMetazoa" id="ISCW005179-RA">
    <property type="protein sequence ID" value="ISCW005179-PA"/>
    <property type="gene ID" value="ISCW005179"/>
</dbReference>
<feature type="signal peptide" evidence="1">
    <location>
        <begin position="1"/>
        <end position="18"/>
    </location>
</feature>
<reference evidence="3" key="2">
    <citation type="submission" date="2020-05" db="UniProtKB">
        <authorList>
            <consortium name="EnsemblMetazoa"/>
        </authorList>
    </citation>
    <scope>IDENTIFICATION</scope>
    <source>
        <strain evidence="3">wikel</strain>
    </source>
</reference>
<dbReference type="PaxDb" id="6945-B7PJJ0"/>
<protein>
    <recommendedName>
        <fullName evidence="5">Secreted protein</fullName>
    </recommendedName>
</protein>
<dbReference type="InParanoid" id="B7PJJ0"/>
<dbReference type="VEuPathDB" id="VectorBase:ISCI005179"/>
<proteinExistence type="predicted"/>
<dbReference type="VEuPathDB" id="VectorBase:ISCW005179"/>
<keyword evidence="1" id="KW-0732">Signal</keyword>
<dbReference type="EMBL" id="DS727175">
    <property type="protein sequence ID" value="EEC06762.1"/>
    <property type="molecule type" value="Genomic_DNA"/>
</dbReference>
<evidence type="ECO:0000313" key="2">
    <source>
        <dbReference type="EMBL" id="EEC06762.1"/>
    </source>
</evidence>
<dbReference type="Proteomes" id="UP000001555">
    <property type="component" value="Unassembled WGS sequence"/>
</dbReference>
<dbReference type="AlphaFoldDB" id="B7PJJ0"/>
<feature type="chain" id="PRO_5014568043" description="Secreted protein" evidence="1">
    <location>
        <begin position="19"/>
        <end position="118"/>
    </location>
</feature>
<dbReference type="HOGENOM" id="CLU_2075734_0_0_1"/>
<keyword evidence="4" id="KW-1185">Reference proteome</keyword>
<gene>
    <name evidence="2" type="ORF">IscW_ISCW005179</name>
</gene>
<evidence type="ECO:0008006" key="5">
    <source>
        <dbReference type="Google" id="ProtNLM"/>
    </source>
</evidence>